<gene>
    <name evidence="3" type="ORF">PMH09_19745</name>
</gene>
<dbReference type="InterPro" id="IPR027417">
    <property type="entry name" value="P-loop_NTPase"/>
</dbReference>
<keyword evidence="1" id="KW-0472">Membrane</keyword>
<organism evidence="3 4">
    <name type="scientific">Roseofilum casamattae BLCC-M143</name>
    <dbReference type="NCBI Taxonomy" id="3022442"/>
    <lineage>
        <taxon>Bacteria</taxon>
        <taxon>Bacillati</taxon>
        <taxon>Cyanobacteriota</taxon>
        <taxon>Cyanophyceae</taxon>
        <taxon>Desertifilales</taxon>
        <taxon>Desertifilaceae</taxon>
        <taxon>Roseofilum</taxon>
        <taxon>Roseofilum casamattae</taxon>
    </lineage>
</organism>
<dbReference type="InterPro" id="IPR007111">
    <property type="entry name" value="NACHT_NTPase"/>
</dbReference>
<dbReference type="Gene3D" id="3.40.50.300">
    <property type="entry name" value="P-loop containing nucleotide triphosphate hydrolases"/>
    <property type="match status" value="1"/>
</dbReference>
<keyword evidence="1" id="KW-0812">Transmembrane</keyword>
<reference evidence="3 4" key="1">
    <citation type="submission" date="2023-01" db="EMBL/GenBank/DDBJ databases">
        <title>Novel diversity within Roseofilum (Cyanobacteria; Desertifilaceae) from marine benthic mats with descriptions of four novel species.</title>
        <authorList>
            <person name="Wang Y."/>
            <person name="Berthold D.E."/>
            <person name="Hu J."/>
            <person name="Lefler F.W."/>
            <person name="Laughinghouse H.D. IV."/>
        </authorList>
    </citation>
    <scope>NUCLEOTIDE SEQUENCE [LARGE SCALE GENOMIC DNA]</scope>
    <source>
        <strain evidence="3 4">BLCC-M143</strain>
    </source>
</reference>
<evidence type="ECO:0000313" key="3">
    <source>
        <dbReference type="EMBL" id="MDJ1185424.1"/>
    </source>
</evidence>
<keyword evidence="4" id="KW-1185">Reference proteome</keyword>
<dbReference type="Pfam" id="PF05729">
    <property type="entry name" value="NACHT"/>
    <property type="match status" value="1"/>
</dbReference>
<feature type="transmembrane region" description="Helical" evidence="1">
    <location>
        <begin position="366"/>
        <end position="388"/>
    </location>
</feature>
<dbReference type="Proteomes" id="UP001232992">
    <property type="component" value="Unassembled WGS sequence"/>
</dbReference>
<keyword evidence="1" id="KW-1133">Transmembrane helix</keyword>
<proteinExistence type="predicted"/>
<sequence length="485" mass="55893">MTIGHFSKIMTFGDRPSIRIRQKLLAKIRHEVRGHLSQSLYHRVLSSLSREPNPLQVRRPGDIQVKISGSATSRLDATTSPFNLFDRTGGVWVVLGNVGSGKTSTLLELAYEAIARAETYTNQPIPLLFDLARWQRKTFLEWLVEQCSRHYQLSRSSARKWIREGKILPILDNLDSLSSDRQNQTLQAIKELQATLKSPLNLILSARIDSYKRCPTRLKLQGAIWLKPLNPIQIEDYLIRARSRELWNNLREDLALMALARTPLFLNLMTLADEEILIHAWQRIADSEQRYRYLLNAYLRRMLAQDIPADERRWYGKKNEPRPEETKHWLIALAKWMQTQNITRFTVAQLNSFYLQTPEQKRHYQVVVGMVTGILLGILCGGMAALIAVSMEGLSFGTIAGLVLAVMLLVAIALKMSLGAIKNAMLHHVLRRYNLTPWDLQRFLNYAASKGFLQRFGDRNTKHDCFQFPHELIQEHFAQIEELKF</sequence>
<protein>
    <submittedName>
        <fullName evidence="3">NACHT domain-containing protein</fullName>
    </submittedName>
</protein>
<feature type="transmembrane region" description="Helical" evidence="1">
    <location>
        <begin position="394"/>
        <end position="414"/>
    </location>
</feature>
<dbReference type="EMBL" id="JAQOSQ010000034">
    <property type="protein sequence ID" value="MDJ1185424.1"/>
    <property type="molecule type" value="Genomic_DNA"/>
</dbReference>
<dbReference type="RefSeq" id="WP_283760066.1">
    <property type="nucleotide sequence ID" value="NZ_JAQOSQ010000034.1"/>
</dbReference>
<dbReference type="SUPFAM" id="SSF52540">
    <property type="entry name" value="P-loop containing nucleoside triphosphate hydrolases"/>
    <property type="match status" value="1"/>
</dbReference>
<evidence type="ECO:0000259" key="2">
    <source>
        <dbReference type="Pfam" id="PF05729"/>
    </source>
</evidence>
<feature type="domain" description="NACHT" evidence="2">
    <location>
        <begin position="92"/>
        <end position="240"/>
    </location>
</feature>
<comment type="caution">
    <text evidence="3">The sequence shown here is derived from an EMBL/GenBank/DDBJ whole genome shotgun (WGS) entry which is preliminary data.</text>
</comment>
<accession>A0ABT7C1X2</accession>
<name>A0ABT7C1X2_9CYAN</name>
<dbReference type="PROSITE" id="PS50096">
    <property type="entry name" value="IQ"/>
    <property type="match status" value="1"/>
</dbReference>
<evidence type="ECO:0000256" key="1">
    <source>
        <dbReference type="SAM" id="Phobius"/>
    </source>
</evidence>
<evidence type="ECO:0000313" key="4">
    <source>
        <dbReference type="Proteomes" id="UP001232992"/>
    </source>
</evidence>